<organism evidence="1">
    <name type="scientific">Lepeophtheirus salmonis</name>
    <name type="common">Salmon louse</name>
    <name type="synonym">Caligus salmonis</name>
    <dbReference type="NCBI Taxonomy" id="72036"/>
    <lineage>
        <taxon>Eukaryota</taxon>
        <taxon>Metazoa</taxon>
        <taxon>Ecdysozoa</taxon>
        <taxon>Arthropoda</taxon>
        <taxon>Crustacea</taxon>
        <taxon>Multicrustacea</taxon>
        <taxon>Hexanauplia</taxon>
        <taxon>Copepoda</taxon>
        <taxon>Siphonostomatoida</taxon>
        <taxon>Caligidae</taxon>
        <taxon>Lepeophtheirus</taxon>
    </lineage>
</organism>
<protein>
    <submittedName>
        <fullName evidence="1">Uncharacterized protein</fullName>
    </submittedName>
</protein>
<name>A0A0K2TMB8_LEPSM</name>
<proteinExistence type="predicted"/>
<dbReference type="AlphaFoldDB" id="A0A0K2TMB8"/>
<sequence>MAKPSIMMQLIKSMKILYNSVRCTKIATRYSNENLTGTQILNTKWKSNLSPKNKITLWHRFRVILTLFCIWIFHNS</sequence>
<dbReference type="EMBL" id="HACA01009703">
    <property type="protein sequence ID" value="CDW27064.1"/>
    <property type="molecule type" value="Transcribed_RNA"/>
</dbReference>
<accession>A0A0K2TMB8</accession>
<reference evidence="1" key="1">
    <citation type="submission" date="2014-05" db="EMBL/GenBank/DDBJ databases">
        <authorList>
            <person name="Chronopoulou M."/>
        </authorList>
    </citation>
    <scope>NUCLEOTIDE SEQUENCE</scope>
    <source>
        <tissue evidence="1">Whole organism</tissue>
    </source>
</reference>
<evidence type="ECO:0000313" key="1">
    <source>
        <dbReference type="EMBL" id="CDW27064.1"/>
    </source>
</evidence>